<protein>
    <recommendedName>
        <fullName evidence="2">USP8 dimerisation domain-containing protein</fullName>
    </recommendedName>
</protein>
<dbReference type="Proteomes" id="UP001280581">
    <property type="component" value="Unassembled WGS sequence"/>
</dbReference>
<reference evidence="3 4" key="1">
    <citation type="submission" date="2021-02" db="EMBL/GenBank/DDBJ databases">
        <title>Genome assembly of Pseudopithomyces chartarum.</title>
        <authorList>
            <person name="Jauregui R."/>
            <person name="Singh J."/>
            <person name="Voisey C."/>
        </authorList>
    </citation>
    <scope>NUCLEOTIDE SEQUENCE [LARGE SCALE GENOMIC DNA]</scope>
    <source>
        <strain evidence="3 4">AGR01</strain>
    </source>
</reference>
<feature type="compositionally biased region" description="Pro residues" evidence="1">
    <location>
        <begin position="283"/>
        <end position="296"/>
    </location>
</feature>
<comment type="caution">
    <text evidence="3">The sequence shown here is derived from an EMBL/GenBank/DDBJ whole genome shotgun (WGS) entry which is preliminary data.</text>
</comment>
<feature type="compositionally biased region" description="Polar residues" evidence="1">
    <location>
        <begin position="255"/>
        <end position="265"/>
    </location>
</feature>
<feature type="compositionally biased region" description="Basic and acidic residues" evidence="1">
    <location>
        <begin position="71"/>
        <end position="84"/>
    </location>
</feature>
<feature type="region of interest" description="Disordered" evidence="1">
    <location>
        <begin position="174"/>
        <end position="296"/>
    </location>
</feature>
<accession>A0AAN6LUY2</accession>
<sequence length="296" mass="33584">MAFSNAPLSVQELTDLALKYEYNPYIPLKSWLRTANFMQKEAQIYAAEGNDQQTYVLLYRHANLLIDRLQKHPQKSDPDNRRALSDATAGVTHDIQKMEEIRPRLKKRHEEWLAKKKKAQQKALHSIEGKSVRLVPQEVEGHRPHEKQLLDAVGNQSLAAKLAQREVMRRDAARRGVRQAGVSEEEESERRTGGVWGDWETDPRKGGEEDHDLSAQLQEVARLQGNGHRAADYSRPEPHTFSSSYNYPSVPHHGYQNQSQTTRSSLPARPPKELLPPTYDPSAFPPALPPKPPSTS</sequence>
<dbReference type="InterPro" id="IPR015063">
    <property type="entry name" value="USP8_dimer"/>
</dbReference>
<keyword evidence="4" id="KW-1185">Reference proteome</keyword>
<dbReference type="AlphaFoldDB" id="A0AAN6LUY2"/>
<feature type="domain" description="USP8 dimerisation" evidence="2">
    <location>
        <begin position="9"/>
        <end position="111"/>
    </location>
</feature>
<proteinExistence type="predicted"/>
<name>A0AAN6LUY2_9PLEO</name>
<organism evidence="3 4">
    <name type="scientific">Pseudopithomyces chartarum</name>
    <dbReference type="NCBI Taxonomy" id="1892770"/>
    <lineage>
        <taxon>Eukaryota</taxon>
        <taxon>Fungi</taxon>
        <taxon>Dikarya</taxon>
        <taxon>Ascomycota</taxon>
        <taxon>Pezizomycotina</taxon>
        <taxon>Dothideomycetes</taxon>
        <taxon>Pleosporomycetidae</taxon>
        <taxon>Pleosporales</taxon>
        <taxon>Massarineae</taxon>
        <taxon>Didymosphaeriaceae</taxon>
        <taxon>Pseudopithomyces</taxon>
    </lineage>
</organism>
<evidence type="ECO:0000256" key="1">
    <source>
        <dbReference type="SAM" id="MobiDB-lite"/>
    </source>
</evidence>
<dbReference type="PANTHER" id="PTHR12947">
    <property type="entry name" value="AMSH-LIKE PROTEASE"/>
    <property type="match status" value="1"/>
</dbReference>
<evidence type="ECO:0000313" key="3">
    <source>
        <dbReference type="EMBL" id="KAK3207223.1"/>
    </source>
</evidence>
<dbReference type="GO" id="GO:0061578">
    <property type="term" value="F:K63-linked deubiquitinase activity"/>
    <property type="evidence" value="ECO:0007669"/>
    <property type="project" value="TreeGrafter"/>
</dbReference>
<feature type="region of interest" description="Disordered" evidence="1">
    <location>
        <begin position="71"/>
        <end position="90"/>
    </location>
</feature>
<dbReference type="PANTHER" id="PTHR12947:SF13">
    <property type="entry name" value="FI19924P1"/>
    <property type="match status" value="1"/>
</dbReference>
<evidence type="ECO:0000313" key="4">
    <source>
        <dbReference type="Proteomes" id="UP001280581"/>
    </source>
</evidence>
<dbReference type="GO" id="GO:0016020">
    <property type="term" value="C:membrane"/>
    <property type="evidence" value="ECO:0007669"/>
    <property type="project" value="TreeGrafter"/>
</dbReference>
<dbReference type="Pfam" id="PF08969">
    <property type="entry name" value="USP8_dimer"/>
    <property type="match status" value="1"/>
</dbReference>
<dbReference type="Gene3D" id="1.20.58.80">
    <property type="entry name" value="Phosphotransferase system, lactose/cellobiose-type IIA subunit"/>
    <property type="match status" value="1"/>
</dbReference>
<gene>
    <name evidence="3" type="ORF">GRF29_103g206865</name>
</gene>
<feature type="compositionally biased region" description="Basic and acidic residues" evidence="1">
    <location>
        <begin position="229"/>
        <end position="238"/>
    </location>
</feature>
<dbReference type="GO" id="GO:0070536">
    <property type="term" value="P:protein K63-linked deubiquitination"/>
    <property type="evidence" value="ECO:0007669"/>
    <property type="project" value="TreeGrafter"/>
</dbReference>
<dbReference type="GO" id="GO:0005768">
    <property type="term" value="C:endosome"/>
    <property type="evidence" value="ECO:0007669"/>
    <property type="project" value="TreeGrafter"/>
</dbReference>
<dbReference type="SUPFAM" id="SSF140856">
    <property type="entry name" value="USP8 N-terminal domain-like"/>
    <property type="match status" value="1"/>
</dbReference>
<dbReference type="EMBL" id="WVTA01000009">
    <property type="protein sequence ID" value="KAK3207223.1"/>
    <property type="molecule type" value="Genomic_DNA"/>
</dbReference>
<evidence type="ECO:0000259" key="2">
    <source>
        <dbReference type="Pfam" id="PF08969"/>
    </source>
</evidence>